<dbReference type="RefSeq" id="WP_241443459.1">
    <property type="nucleotide sequence ID" value="NZ_BSUJ01000001.1"/>
</dbReference>
<name>A0ABQ6HVI1_9MICO</name>
<reference evidence="2" key="3">
    <citation type="submission" date="2023-02" db="EMBL/GenBank/DDBJ databases">
        <authorList>
            <person name="Sun Q."/>
            <person name="Mori K."/>
        </authorList>
    </citation>
    <scope>NUCLEOTIDE SEQUENCE</scope>
    <source>
        <strain evidence="2">NBRC 105830</strain>
    </source>
</reference>
<organism evidence="2 3">
    <name type="scientific">Arsenicicoccus piscis</name>
    <dbReference type="NCBI Taxonomy" id="673954"/>
    <lineage>
        <taxon>Bacteria</taxon>
        <taxon>Bacillati</taxon>
        <taxon>Actinomycetota</taxon>
        <taxon>Actinomycetes</taxon>
        <taxon>Micrococcales</taxon>
        <taxon>Intrasporangiaceae</taxon>
        <taxon>Arsenicicoccus</taxon>
    </lineage>
</organism>
<dbReference type="EMBL" id="BSUJ01000001">
    <property type="protein sequence ID" value="GMA21533.1"/>
    <property type="molecule type" value="Genomic_DNA"/>
</dbReference>
<accession>A0ABQ6HVI1</accession>
<comment type="caution">
    <text evidence="2">The sequence shown here is derived from an EMBL/GenBank/DDBJ whole genome shotgun (WGS) entry which is preliminary data.</text>
</comment>
<protein>
    <submittedName>
        <fullName evidence="2">Uncharacterized protein</fullName>
    </submittedName>
</protein>
<evidence type="ECO:0000313" key="1">
    <source>
        <dbReference type="EMBL" id="GMA21533.1"/>
    </source>
</evidence>
<reference evidence="2" key="1">
    <citation type="journal article" date="2014" name="Int. J. Syst. Evol. Microbiol.">
        <title>Complete genome of a new Firmicutes species belonging to the dominant human colonic microbiota ('Ruminococcus bicirculans') reveals two chromosomes and a selective capacity to utilize plant glucans.</title>
        <authorList>
            <consortium name="NISC Comparative Sequencing Program"/>
            <person name="Wegmann U."/>
            <person name="Louis P."/>
            <person name="Goesmann A."/>
            <person name="Henrissat B."/>
            <person name="Duncan S.H."/>
            <person name="Flint H.J."/>
        </authorList>
    </citation>
    <scope>NUCLEOTIDE SEQUENCE</scope>
    <source>
        <strain evidence="2">NBRC 105830</strain>
    </source>
</reference>
<evidence type="ECO:0000313" key="2">
    <source>
        <dbReference type="EMBL" id="GMA22147.1"/>
    </source>
</evidence>
<dbReference type="EMBL" id="BSUJ01000006">
    <property type="protein sequence ID" value="GMA22147.1"/>
    <property type="molecule type" value="Genomic_DNA"/>
</dbReference>
<reference evidence="3" key="2">
    <citation type="journal article" date="2019" name="Int. J. Syst. Evol. Microbiol.">
        <title>The Global Catalogue of Microorganisms (GCM) 10K type strain sequencing project: providing services to taxonomists for standard genome sequencing and annotation.</title>
        <authorList>
            <consortium name="The Broad Institute Genomics Platform"/>
            <consortium name="The Broad Institute Genome Sequencing Center for Infectious Disease"/>
            <person name="Wu L."/>
            <person name="Ma J."/>
        </authorList>
    </citation>
    <scope>NUCLEOTIDE SEQUENCE [LARGE SCALE GENOMIC DNA]</scope>
    <source>
        <strain evidence="3">NBRC 105830</strain>
    </source>
</reference>
<dbReference type="Proteomes" id="UP001157109">
    <property type="component" value="Unassembled WGS sequence"/>
</dbReference>
<sequence length="707" mass="76984">MLVSMEQMEYAALLDDLTHAKSYMHALRADRDDLVPVCSRAPGYVEPTLTISSWPQDASTLVIEASAATGKSALARALAADLKWPLVNGHTMQVGVYSIQGLITSAAGFDNAPMKAVVDGVSGLIIDALDEAQLRAGQDNFLSCLNDLKEIYRQSSGPQGVRVIALARRDCAEVICNFLEGEGVPFGRATLDFFSLDKAREFVEKVVEHDKKGRRYAKVPTPFTSPYKELLDHRLAEAAQSLIGEQADVSVDWAQLKGMLGYPPVLSALAPLVAVPNPSTAGRLTANGRAGVLLAICSSILDREARKVRDSLLAQLKAKVPAQLDLGSLEQIYSPQEQIFRLAERSLNTPMYEALPAGLPGAVREEYERKVQEFFDDHPFYQEGGFASLVFEDYIKASLAILDPDDLMLLGEVQQKTARPGPFFGRFLSIIPRSGESNESEEDGSDEDLPRSIIMNVMDSLLLERDWLSAYDDLLFADIGSNGSFLEVDSKTGDHLRVQFGSGDQPVALPSELRDCMLSIDGQAVIPATGHMRFGPRVMIAADSIDMRGATLEVRANARTAVILLSNQVAADTLKRVSGDPDGLKIISAAYSPILHRHVVRIEPGLTHIPFDSFMDLRAILRNFRSSVASGQACHADKMDLLIVRGRTGRQAILSALIERGAVVRDGQIYRLELSRLGSLGFGLNDLQHEPSQAVLAFLASVQQGGK</sequence>
<keyword evidence="3" id="KW-1185">Reference proteome</keyword>
<proteinExistence type="predicted"/>
<evidence type="ECO:0000313" key="3">
    <source>
        <dbReference type="Proteomes" id="UP001157109"/>
    </source>
</evidence>
<gene>
    <name evidence="1" type="ORF">GCM10025862_35540</name>
    <name evidence="2" type="ORF">GCM10025862_41700</name>
</gene>